<dbReference type="InterPro" id="IPR039424">
    <property type="entry name" value="SBP_5"/>
</dbReference>
<dbReference type="Gene3D" id="3.40.190.10">
    <property type="entry name" value="Periplasmic binding protein-like II"/>
    <property type="match status" value="1"/>
</dbReference>
<dbReference type="PIRSF" id="PIRSF002741">
    <property type="entry name" value="MppA"/>
    <property type="match status" value="1"/>
</dbReference>
<evidence type="ECO:0000256" key="4">
    <source>
        <dbReference type="SAM" id="SignalP"/>
    </source>
</evidence>
<sequence>MKRRLGLSMFMVLAIALSGCSNEEKIQPTEPSSDTSSDEIVVSIKGEPAKGFDPAFDWPGLGEALFQSKLVVFDKEMNLVNDLASERTVSKDGKEVTVKLREDVHYSDGEKLTAGDVVFTFEKVRETTSYIDLSNVKQVIAEDDYTVQFILEHPDSTFEYTLTRIAIIPEHAYGDNYAQNPIGSGPYKFVEWQKGQKLIIEANPLYYGKKPNIKKVTFLYLDMDASFAGAKRGEIDIARVSMDYIGQEIPGYTQRSIETMDIVSLSLPTVKRGAYEMEGTPIGNDVTSDRAIRRALSYGMDREGISRNALNGGARPVYSHNPGMPWDNEANNMKNADVETAKKILQEGGWADTDNDGIVEKNGQKAEFTLLYTPGEVERQAVVLGVQESAQKIGIKINLEAKVWDEISKQKLIYKEAYLFGKGADSPFEIYTNFSSDRITKGTTNSPSYKNEFVDEYLRNAIQTTDQEEAMEMWKKAQWDGEHGANSLGDSPFVPMVAFHHTFFIKDGVEIGDFRPAPHRGAYWITVENIKDWVKSPSRS</sequence>
<evidence type="ECO:0000313" key="6">
    <source>
        <dbReference type="EMBL" id="MFC5471213.1"/>
    </source>
</evidence>
<dbReference type="Gene3D" id="3.10.105.10">
    <property type="entry name" value="Dipeptide-binding Protein, Domain 3"/>
    <property type="match status" value="1"/>
</dbReference>
<keyword evidence="7" id="KW-1185">Reference proteome</keyword>
<accession>A0ABW0LZP0</accession>
<evidence type="ECO:0000313" key="7">
    <source>
        <dbReference type="Proteomes" id="UP001596105"/>
    </source>
</evidence>
<feature type="chain" id="PRO_5046321213" evidence="4">
    <location>
        <begin position="22"/>
        <end position="540"/>
    </location>
</feature>
<dbReference type="CDD" id="cd08518">
    <property type="entry name" value="PBP2_NikA_DppA_OppA_like_19"/>
    <property type="match status" value="1"/>
</dbReference>
<keyword evidence="2" id="KW-0813">Transport</keyword>
<dbReference type="RefSeq" id="WP_209746264.1">
    <property type="nucleotide sequence ID" value="NZ_JBHSMH010000090.1"/>
</dbReference>
<dbReference type="PANTHER" id="PTHR30290:SF9">
    <property type="entry name" value="OLIGOPEPTIDE-BINDING PROTEIN APPA"/>
    <property type="match status" value="1"/>
</dbReference>
<organism evidence="6 7">
    <name type="scientific">Cohnella suwonensis</name>
    <dbReference type="NCBI Taxonomy" id="696072"/>
    <lineage>
        <taxon>Bacteria</taxon>
        <taxon>Bacillati</taxon>
        <taxon>Bacillota</taxon>
        <taxon>Bacilli</taxon>
        <taxon>Bacillales</taxon>
        <taxon>Paenibacillaceae</taxon>
        <taxon>Cohnella</taxon>
    </lineage>
</organism>
<gene>
    <name evidence="6" type="ORF">ACFPPD_21220</name>
</gene>
<dbReference type="PANTHER" id="PTHR30290">
    <property type="entry name" value="PERIPLASMIC BINDING COMPONENT OF ABC TRANSPORTER"/>
    <property type="match status" value="1"/>
</dbReference>
<dbReference type="InterPro" id="IPR030678">
    <property type="entry name" value="Peptide/Ni-bd"/>
</dbReference>
<dbReference type="Pfam" id="PF00496">
    <property type="entry name" value="SBP_bac_5"/>
    <property type="match status" value="1"/>
</dbReference>
<comment type="similarity">
    <text evidence="1">Belongs to the bacterial solute-binding protein 5 family.</text>
</comment>
<dbReference type="InterPro" id="IPR000914">
    <property type="entry name" value="SBP_5_dom"/>
</dbReference>
<proteinExistence type="inferred from homology"/>
<feature type="domain" description="Solute-binding protein family 5" evidence="5">
    <location>
        <begin position="79"/>
        <end position="412"/>
    </location>
</feature>
<evidence type="ECO:0000256" key="3">
    <source>
        <dbReference type="ARBA" id="ARBA00022729"/>
    </source>
</evidence>
<reference evidence="7" key="1">
    <citation type="journal article" date="2019" name="Int. J. Syst. Evol. Microbiol.">
        <title>The Global Catalogue of Microorganisms (GCM) 10K type strain sequencing project: providing services to taxonomists for standard genome sequencing and annotation.</title>
        <authorList>
            <consortium name="The Broad Institute Genomics Platform"/>
            <consortium name="The Broad Institute Genome Sequencing Center for Infectious Disease"/>
            <person name="Wu L."/>
            <person name="Ma J."/>
        </authorList>
    </citation>
    <scope>NUCLEOTIDE SEQUENCE [LARGE SCALE GENOMIC DNA]</scope>
    <source>
        <strain evidence="7">CCUG 57113</strain>
    </source>
</reference>
<dbReference type="SUPFAM" id="SSF53850">
    <property type="entry name" value="Periplasmic binding protein-like II"/>
    <property type="match status" value="1"/>
</dbReference>
<comment type="caution">
    <text evidence="6">The sequence shown here is derived from an EMBL/GenBank/DDBJ whole genome shotgun (WGS) entry which is preliminary data.</text>
</comment>
<feature type="signal peptide" evidence="4">
    <location>
        <begin position="1"/>
        <end position="21"/>
    </location>
</feature>
<keyword evidence="3 4" id="KW-0732">Signal</keyword>
<evidence type="ECO:0000256" key="1">
    <source>
        <dbReference type="ARBA" id="ARBA00005695"/>
    </source>
</evidence>
<evidence type="ECO:0000259" key="5">
    <source>
        <dbReference type="Pfam" id="PF00496"/>
    </source>
</evidence>
<protein>
    <submittedName>
        <fullName evidence="6">ABC transporter substrate-binding protein</fullName>
    </submittedName>
</protein>
<dbReference type="EMBL" id="JBHSMH010000090">
    <property type="protein sequence ID" value="MFC5471213.1"/>
    <property type="molecule type" value="Genomic_DNA"/>
</dbReference>
<evidence type="ECO:0000256" key="2">
    <source>
        <dbReference type="ARBA" id="ARBA00022448"/>
    </source>
</evidence>
<name>A0ABW0LZP0_9BACL</name>
<dbReference type="PROSITE" id="PS51257">
    <property type="entry name" value="PROKAR_LIPOPROTEIN"/>
    <property type="match status" value="1"/>
</dbReference>
<dbReference type="Proteomes" id="UP001596105">
    <property type="component" value="Unassembled WGS sequence"/>
</dbReference>